<dbReference type="InterPro" id="IPR056906">
    <property type="entry name" value="ORF2/G2P_dom"/>
</dbReference>
<organism evidence="2">
    <name type="scientific">Dulem virus 119</name>
    <dbReference type="NCBI Taxonomy" id="3145596"/>
    <lineage>
        <taxon>Viruses</taxon>
        <taxon>Monodnaviria</taxon>
        <taxon>Sangervirae</taxon>
        <taxon>Phixviricota</taxon>
        <taxon>Malgrandaviricetes</taxon>
        <taxon>Petitvirales</taxon>
        <taxon>Microviridae</taxon>
        <taxon>Microvirus</taxon>
    </lineage>
</organism>
<dbReference type="Pfam" id="PF23343">
    <property type="entry name" value="REP_ORF2-G2P"/>
    <property type="match status" value="1"/>
</dbReference>
<dbReference type="EMBL" id="PP511580">
    <property type="protein sequence ID" value="XCD05589.1"/>
    <property type="molecule type" value="Genomic_DNA"/>
</dbReference>
<accession>A0AAU8B1Y7</accession>
<proteinExistence type="predicted"/>
<feature type="domain" description="Replication-associated protein ORF2/G2P" evidence="1">
    <location>
        <begin position="93"/>
        <end position="241"/>
    </location>
</feature>
<name>A0AAU8B1Y7_9VIRU</name>
<evidence type="ECO:0000313" key="2">
    <source>
        <dbReference type="EMBL" id="XCD05589.1"/>
    </source>
</evidence>
<evidence type="ECO:0000259" key="1">
    <source>
        <dbReference type="Pfam" id="PF23343"/>
    </source>
</evidence>
<protein>
    <submittedName>
        <fullName evidence="2">Replication initiator protein</fullName>
    </submittedName>
</protein>
<reference evidence="2" key="1">
    <citation type="submission" date="2024-03" db="EMBL/GenBank/DDBJ databases">
        <title>Diverse circular DNA viruses in blood, oral, and fecal samples of captive lemurs.</title>
        <authorList>
            <person name="Paietta E.N."/>
            <person name="Kraberger S."/>
            <person name="Lund M.C."/>
            <person name="Custer J.M."/>
            <person name="Vargas K.M."/>
            <person name="Ehmke E.E."/>
            <person name="Yoder A.D."/>
            <person name="Varsani A."/>
        </authorList>
    </citation>
    <scope>NUCLEOTIDE SEQUENCE</scope>
    <source>
        <strain evidence="2">Duke_24FS_109</strain>
    </source>
</reference>
<sequence>MSCSHPLKAFPVGTHPSGKVRYKICSYDIDHVEILESGSVVPCKTSFRGAYCKRYVREFVEIPCGKCMACRLAYSREWANRCLLELQYCDSAYFLTITYDDLHVPRTFYGNPETGEALPSMTLCKRDIQLFFKRLRKAFPDCHIRYFGCGEYGPKTMRPHYHFIVFGLVLDDLEVYSRSQQGYKYYTSKKLNSCWSFPARNMLGEYNNPNSPNNSTPAGYIVVGNVTWETCAYTARYMTKKLNGPEAQFYSDFNLVPPCSFMSRKPGIGRQYYDDHPDLFEHEFIHVSTEKGGKSFKPPKYFERLFELDEPEISSELKATRKKMAEFTKQAKLARTDLDYLSYLQVEEDSLLDRIKSLKRSVF</sequence>